<dbReference type="GO" id="GO:0000155">
    <property type="term" value="F:phosphorelay sensor kinase activity"/>
    <property type="evidence" value="ECO:0007669"/>
    <property type="project" value="InterPro"/>
</dbReference>
<keyword evidence="4" id="KW-1003">Cell membrane</keyword>
<feature type="domain" description="Response regulatory" evidence="12">
    <location>
        <begin position="741"/>
        <end position="858"/>
    </location>
</feature>
<evidence type="ECO:0000256" key="5">
    <source>
        <dbReference type="ARBA" id="ARBA00022553"/>
    </source>
</evidence>
<dbReference type="Proteomes" id="UP000470213">
    <property type="component" value="Unassembled WGS sequence"/>
</dbReference>
<evidence type="ECO:0000256" key="1">
    <source>
        <dbReference type="ARBA" id="ARBA00000085"/>
    </source>
</evidence>
<organism evidence="13 14">
    <name type="scientific">Alteromonas profundi</name>
    <dbReference type="NCBI Taxonomy" id="2696062"/>
    <lineage>
        <taxon>Bacteria</taxon>
        <taxon>Pseudomonadati</taxon>
        <taxon>Pseudomonadota</taxon>
        <taxon>Gammaproteobacteria</taxon>
        <taxon>Alteromonadales</taxon>
        <taxon>Alteromonadaceae</taxon>
        <taxon>Alteromonas/Salinimonas group</taxon>
        <taxon>Alteromonas</taxon>
    </lineage>
</organism>
<evidence type="ECO:0000313" key="14">
    <source>
        <dbReference type="Proteomes" id="UP000470213"/>
    </source>
</evidence>
<evidence type="ECO:0000256" key="9">
    <source>
        <dbReference type="PROSITE-ProRule" id="PRU00169"/>
    </source>
</evidence>
<dbReference type="Gene3D" id="3.40.50.2300">
    <property type="match status" value="1"/>
</dbReference>
<dbReference type="PANTHER" id="PTHR45339">
    <property type="entry name" value="HYBRID SIGNAL TRANSDUCTION HISTIDINE KINASE J"/>
    <property type="match status" value="1"/>
</dbReference>
<dbReference type="SUPFAM" id="SSF55874">
    <property type="entry name" value="ATPase domain of HSP90 chaperone/DNA topoisomerase II/histidine kinase"/>
    <property type="match status" value="1"/>
</dbReference>
<evidence type="ECO:0000256" key="4">
    <source>
        <dbReference type="ARBA" id="ARBA00022475"/>
    </source>
</evidence>
<name>A0A7X5RMI4_9ALTE</name>
<dbReference type="SUPFAM" id="SSF52172">
    <property type="entry name" value="CheY-like"/>
    <property type="match status" value="1"/>
</dbReference>
<dbReference type="GO" id="GO:0005886">
    <property type="term" value="C:plasma membrane"/>
    <property type="evidence" value="ECO:0007669"/>
    <property type="project" value="UniProtKB-SubCell"/>
</dbReference>
<evidence type="ECO:0000256" key="3">
    <source>
        <dbReference type="ARBA" id="ARBA00012438"/>
    </source>
</evidence>
<dbReference type="RefSeq" id="WP_163088522.1">
    <property type="nucleotide sequence ID" value="NZ_JAAAWN010000042.1"/>
</dbReference>
<evidence type="ECO:0000256" key="7">
    <source>
        <dbReference type="ARBA" id="ARBA00022989"/>
    </source>
</evidence>
<keyword evidence="14" id="KW-1185">Reference proteome</keyword>
<dbReference type="SMART" id="SM00448">
    <property type="entry name" value="REC"/>
    <property type="match status" value="1"/>
</dbReference>
<evidence type="ECO:0000259" key="12">
    <source>
        <dbReference type="PROSITE" id="PS50110"/>
    </source>
</evidence>
<keyword evidence="8" id="KW-0902">Two-component regulatory system</keyword>
<feature type="domain" description="Histidine kinase" evidence="11">
    <location>
        <begin position="365"/>
        <end position="586"/>
    </location>
</feature>
<dbReference type="InterPro" id="IPR036890">
    <property type="entry name" value="HATPase_C_sf"/>
</dbReference>
<accession>A0A7X5RMI4</accession>
<keyword evidence="6 10" id="KW-0812">Transmembrane</keyword>
<dbReference type="InterPro" id="IPR003594">
    <property type="entry name" value="HATPase_dom"/>
</dbReference>
<keyword evidence="7 10" id="KW-1133">Transmembrane helix</keyword>
<dbReference type="SUPFAM" id="SSF103190">
    <property type="entry name" value="Sensory domain-like"/>
    <property type="match status" value="1"/>
</dbReference>
<dbReference type="InterPro" id="IPR001789">
    <property type="entry name" value="Sig_transdc_resp-reg_receiver"/>
</dbReference>
<dbReference type="Gene3D" id="3.30.565.10">
    <property type="entry name" value="Histidine kinase-like ATPase, C-terminal domain"/>
    <property type="match status" value="1"/>
</dbReference>
<dbReference type="InterPro" id="IPR011006">
    <property type="entry name" value="CheY-like_superfamily"/>
</dbReference>
<dbReference type="FunFam" id="3.30.565.10:FF:000010">
    <property type="entry name" value="Sensor histidine kinase RcsC"/>
    <property type="match status" value="1"/>
</dbReference>
<proteinExistence type="predicted"/>
<dbReference type="CDD" id="cd16922">
    <property type="entry name" value="HATPase_EvgS-ArcB-TorS-like"/>
    <property type="match status" value="1"/>
</dbReference>
<dbReference type="CDD" id="cd00082">
    <property type="entry name" value="HisKA"/>
    <property type="match status" value="1"/>
</dbReference>
<dbReference type="AlphaFoldDB" id="A0A7X5RMI4"/>
<feature type="transmembrane region" description="Helical" evidence="10">
    <location>
        <begin position="9"/>
        <end position="32"/>
    </location>
</feature>
<dbReference type="Pfam" id="PF00512">
    <property type="entry name" value="HisKA"/>
    <property type="match status" value="1"/>
</dbReference>
<dbReference type="InterPro" id="IPR004358">
    <property type="entry name" value="Sig_transdc_His_kin-like_C"/>
</dbReference>
<evidence type="ECO:0000259" key="11">
    <source>
        <dbReference type="PROSITE" id="PS50109"/>
    </source>
</evidence>
<dbReference type="PANTHER" id="PTHR45339:SF3">
    <property type="entry name" value="HISTIDINE KINASE"/>
    <property type="match status" value="1"/>
</dbReference>
<dbReference type="SMART" id="SM00387">
    <property type="entry name" value="HATPase_c"/>
    <property type="match status" value="1"/>
</dbReference>
<comment type="caution">
    <text evidence="13">The sequence shown here is derived from an EMBL/GenBank/DDBJ whole genome shotgun (WGS) entry which is preliminary data.</text>
</comment>
<dbReference type="Pfam" id="PF02518">
    <property type="entry name" value="HATPase_c"/>
    <property type="match status" value="1"/>
</dbReference>
<gene>
    <name evidence="13" type="ORF">GTH32_18370</name>
</gene>
<comment type="catalytic activity">
    <reaction evidence="1">
        <text>ATP + protein L-histidine = ADP + protein N-phospho-L-histidine.</text>
        <dbReference type="EC" id="2.7.13.3"/>
    </reaction>
</comment>
<feature type="transmembrane region" description="Helical" evidence="10">
    <location>
        <begin position="312"/>
        <end position="332"/>
    </location>
</feature>
<comment type="subcellular location">
    <subcellularLocation>
        <location evidence="2">Cell membrane</location>
        <topology evidence="2">Multi-pass membrane protein</topology>
    </subcellularLocation>
</comment>
<dbReference type="SUPFAM" id="SSF47384">
    <property type="entry name" value="Homodimeric domain of signal transducing histidine kinase"/>
    <property type="match status" value="1"/>
</dbReference>
<keyword evidence="10" id="KW-0472">Membrane</keyword>
<dbReference type="Pfam" id="PF21623">
    <property type="entry name" value="HK_sensor_dom_bact"/>
    <property type="match status" value="1"/>
</dbReference>
<dbReference type="PROSITE" id="PS50110">
    <property type="entry name" value="RESPONSE_REGULATORY"/>
    <property type="match status" value="1"/>
</dbReference>
<evidence type="ECO:0000256" key="6">
    <source>
        <dbReference type="ARBA" id="ARBA00022692"/>
    </source>
</evidence>
<dbReference type="CDD" id="cd17546">
    <property type="entry name" value="REC_hyHK_CKI1_RcsC-like"/>
    <property type="match status" value="1"/>
</dbReference>
<dbReference type="InterPro" id="IPR005467">
    <property type="entry name" value="His_kinase_dom"/>
</dbReference>
<evidence type="ECO:0000256" key="2">
    <source>
        <dbReference type="ARBA" id="ARBA00004651"/>
    </source>
</evidence>
<dbReference type="Pfam" id="PF00072">
    <property type="entry name" value="Response_reg"/>
    <property type="match status" value="1"/>
</dbReference>
<dbReference type="EMBL" id="JAAAWN010000042">
    <property type="protein sequence ID" value="NDV93138.1"/>
    <property type="molecule type" value="Genomic_DNA"/>
</dbReference>
<reference evidence="13 14" key="1">
    <citation type="submission" date="2020-01" db="EMBL/GenBank/DDBJ databases">
        <authorList>
            <person name="Chen J."/>
            <person name="Zhu S."/>
            <person name="Yang J."/>
        </authorList>
    </citation>
    <scope>NUCLEOTIDE SEQUENCE [LARGE SCALE GENOMIC DNA]</scope>
    <source>
        <strain evidence="13 14">345S023</strain>
    </source>
</reference>
<feature type="modified residue" description="4-aspartylphosphate" evidence="9">
    <location>
        <position position="791"/>
    </location>
</feature>
<keyword evidence="5 9" id="KW-0597">Phosphoprotein</keyword>
<dbReference type="InterPro" id="IPR048760">
    <property type="entry name" value="VP0354-like_sensor_dom"/>
</dbReference>
<protein>
    <recommendedName>
        <fullName evidence="3">histidine kinase</fullName>
        <ecNumber evidence="3">2.7.13.3</ecNumber>
    </recommendedName>
</protein>
<dbReference type="InterPro" id="IPR036097">
    <property type="entry name" value="HisK_dim/P_sf"/>
</dbReference>
<evidence type="ECO:0000313" key="13">
    <source>
        <dbReference type="EMBL" id="NDV93138.1"/>
    </source>
</evidence>
<dbReference type="InterPro" id="IPR003661">
    <property type="entry name" value="HisK_dim/P_dom"/>
</dbReference>
<sequence length="859" mass="96602">MFRKVSKSALIISIFCMLFICILAVLANILWIETKRFSNEAIEQQFDVLQKDFQNQINNVILDARSIAIQESKSPLIHDALDEGDAKRYLSAHWSALFDVYPNLQQIRYITLDGQEQLRAEKSSGTFIWRDTQDLQNKANRYYFIEAVESQKDYYISPLDLNKERGVIELPYRPTIRSVAKYRVDGEVQGLVVLNFDLRQVFLRLNKLQTQSAHWLINPDGFFLAAPNDTAWGWLLDRPKNQVSMQFPGFENRFTGTEDNTPDAHFLSNFKYGKIPISSSNTKDTDIEDAFYWLVMEKSAGVVAYMQRTKQFIVLGFIVSALFLMGLAYLLVRLLKQLNLEKELAIKAKNKATNAEKAKADFLARMSHEIRTPMNGVYGLLQITQGERNYKKINDNIEQALTSFSLLSRIIDDVLDFSKIEAGKLDMIEAPFRLDSLLNQVGKMMSRAAYGKHIELWIDIDPKCPTHVVGDSVRLNQIISNLISNAIKFTSRGEVNLNVDLLSETEESVQLGFEVKDTGIGMTEAQVTRVFGAFTQATRETNNKFGGTGLGLSIAKQLVEMMDGKIGVVSQKGKGSKFHFNVVLKKASNEQEASSNEQDVESYQAIIFTQNVNVETGIKRQCSVLGWPSYVAKNVEDLDAHKSSSSLPRVILIDETILNAISKEALAAWQKEQKAITHLVIVSHNTEDFDKNTLVLVDDLLYKPFTPSTLYDTVISCNSSTEDSADKPIVQDAEKTLAKTLILVVEDNPINQQVAGAMLKSAGAIVKFAENGKECLDLLATGFRPHLILMDMQMPIMGGVEAAERIRENEMWDHIPILAMTANAMEEDKKRCFDAGMQGHIVKPVVKQDLIAAVKSRLD</sequence>
<evidence type="ECO:0000256" key="8">
    <source>
        <dbReference type="ARBA" id="ARBA00023012"/>
    </source>
</evidence>
<dbReference type="InterPro" id="IPR029151">
    <property type="entry name" value="Sensor-like_sf"/>
</dbReference>
<dbReference type="PROSITE" id="PS50109">
    <property type="entry name" value="HIS_KIN"/>
    <property type="match status" value="1"/>
</dbReference>
<evidence type="ECO:0000256" key="10">
    <source>
        <dbReference type="SAM" id="Phobius"/>
    </source>
</evidence>
<dbReference type="Gene3D" id="3.30.450.20">
    <property type="entry name" value="PAS domain"/>
    <property type="match status" value="1"/>
</dbReference>
<dbReference type="Gene3D" id="1.10.287.130">
    <property type="match status" value="1"/>
</dbReference>
<dbReference type="EC" id="2.7.13.3" evidence="3"/>
<dbReference type="SMART" id="SM00388">
    <property type="entry name" value="HisKA"/>
    <property type="match status" value="1"/>
</dbReference>
<dbReference type="PRINTS" id="PR00344">
    <property type="entry name" value="BCTRLSENSOR"/>
</dbReference>